<dbReference type="GO" id="GO:0009090">
    <property type="term" value="P:homoserine biosynthetic process"/>
    <property type="evidence" value="ECO:0007669"/>
    <property type="project" value="TreeGrafter"/>
</dbReference>
<proteinExistence type="predicted"/>
<dbReference type="HOGENOM" id="CLU_827647_0_0_1"/>
<protein>
    <recommendedName>
        <fullName evidence="1">homoserine dehydrogenase</fullName>
        <ecNumber evidence="1">1.1.1.3</ecNumber>
    </recommendedName>
</protein>
<dbReference type="InterPro" id="IPR011147">
    <property type="entry name" value="Bifunc_Aspkin/hSer_DH"/>
</dbReference>
<dbReference type="SUPFAM" id="SSF55347">
    <property type="entry name" value="Glyceraldehyde-3-phosphate dehydrogenase-like, C-terminal domain"/>
    <property type="match status" value="1"/>
</dbReference>
<sequence>MLLDHNGGLTSEALQEQADAFEPFDHERFLNHVCADHLPHWLIVDVSNCPSHVKDLYPTWLNRNVHLITANINVAAASTTLHHLIRTKLREKKLIFDSEACLAIGVPIFNTIQNFIQTGDDIQTVEYSGSRFLNSVLNVACAAPSAADVNLPALLKQHIDEYKSLMSVREMLDDVMGVRSAKKAVLLARELGFQTELHDVDIQSCWRYRDNEDDENDDVSKWDYEQLLAHLVSKCEPLQQQITQTIANRAETPSLRLMAFVDATTGTISVRVEALASAHAFASLQPLQGAFAFYTTRHAAHPVVVTGPIADSSITAGTLFGSILNLARNCGAREGN</sequence>
<reference evidence="5" key="3">
    <citation type="submission" date="2015-02" db="UniProtKB">
        <authorList>
            <consortium name="EnsemblProtists"/>
        </authorList>
    </citation>
    <scope>IDENTIFICATION</scope>
    <source>
        <strain evidence="5">DAOM BR144</strain>
    </source>
</reference>
<keyword evidence="3" id="KW-0560">Oxidoreductase</keyword>
<dbReference type="GO" id="GO:0004412">
    <property type="term" value="F:homoserine dehydrogenase activity"/>
    <property type="evidence" value="ECO:0007669"/>
    <property type="project" value="UniProtKB-EC"/>
</dbReference>
<dbReference type="VEuPathDB" id="FungiDB:PYU1_G014060"/>
<dbReference type="EMBL" id="GL376563">
    <property type="status" value="NOT_ANNOTATED_CDS"/>
    <property type="molecule type" value="Genomic_DNA"/>
</dbReference>
<evidence type="ECO:0000259" key="4">
    <source>
        <dbReference type="Pfam" id="PF00742"/>
    </source>
</evidence>
<dbReference type="AlphaFoldDB" id="K3XA40"/>
<keyword evidence="2" id="KW-0521">NADP</keyword>
<dbReference type="Gene3D" id="3.30.360.10">
    <property type="entry name" value="Dihydrodipicolinate Reductase, domain 2"/>
    <property type="match status" value="1"/>
</dbReference>
<evidence type="ECO:0000313" key="6">
    <source>
        <dbReference type="Proteomes" id="UP000019132"/>
    </source>
</evidence>
<dbReference type="InParanoid" id="K3XA40"/>
<evidence type="ECO:0000256" key="3">
    <source>
        <dbReference type="ARBA" id="ARBA00023002"/>
    </source>
</evidence>
<dbReference type="SUPFAM" id="SSF51735">
    <property type="entry name" value="NAD(P)-binding Rossmann-fold domains"/>
    <property type="match status" value="1"/>
</dbReference>
<accession>K3XA40</accession>
<evidence type="ECO:0000313" key="5">
    <source>
        <dbReference type="EnsemblProtists" id="PYU1_T014089"/>
    </source>
</evidence>
<reference evidence="6" key="2">
    <citation type="submission" date="2010-04" db="EMBL/GenBank/DDBJ databases">
        <authorList>
            <person name="Buell R."/>
            <person name="Hamilton J."/>
            <person name="Hostetler J."/>
        </authorList>
    </citation>
    <scope>NUCLEOTIDE SEQUENCE [LARGE SCALE GENOMIC DNA]</scope>
    <source>
        <strain evidence="6">DAOM:BR144</strain>
    </source>
</reference>
<organism evidence="5 6">
    <name type="scientific">Globisporangium ultimum (strain ATCC 200006 / CBS 805.95 / DAOM BR144)</name>
    <name type="common">Pythium ultimum</name>
    <dbReference type="NCBI Taxonomy" id="431595"/>
    <lineage>
        <taxon>Eukaryota</taxon>
        <taxon>Sar</taxon>
        <taxon>Stramenopiles</taxon>
        <taxon>Oomycota</taxon>
        <taxon>Peronosporomycetes</taxon>
        <taxon>Pythiales</taxon>
        <taxon>Pythiaceae</taxon>
        <taxon>Globisporangium</taxon>
    </lineage>
</organism>
<dbReference type="GO" id="GO:0009088">
    <property type="term" value="P:threonine biosynthetic process"/>
    <property type="evidence" value="ECO:0007669"/>
    <property type="project" value="UniProtKB-UniPathway"/>
</dbReference>
<evidence type="ECO:0000256" key="2">
    <source>
        <dbReference type="ARBA" id="ARBA00022857"/>
    </source>
</evidence>
<dbReference type="EC" id="1.1.1.3" evidence="1"/>
<dbReference type="Gene3D" id="3.40.50.720">
    <property type="entry name" value="NAD(P)-binding Rossmann-like Domain"/>
    <property type="match status" value="1"/>
</dbReference>
<dbReference type="eggNOG" id="ENOG502QQBK">
    <property type="taxonomic scope" value="Eukaryota"/>
</dbReference>
<reference evidence="6" key="1">
    <citation type="journal article" date="2010" name="Genome Biol.">
        <title>Genome sequence of the necrotrophic plant pathogen Pythium ultimum reveals original pathogenicity mechanisms and effector repertoire.</title>
        <authorList>
            <person name="Levesque C.A."/>
            <person name="Brouwer H."/>
            <person name="Cano L."/>
            <person name="Hamilton J.P."/>
            <person name="Holt C."/>
            <person name="Huitema E."/>
            <person name="Raffaele S."/>
            <person name="Robideau G.P."/>
            <person name="Thines M."/>
            <person name="Win J."/>
            <person name="Zerillo M.M."/>
            <person name="Beakes G.W."/>
            <person name="Boore J.L."/>
            <person name="Busam D."/>
            <person name="Dumas B."/>
            <person name="Ferriera S."/>
            <person name="Fuerstenberg S.I."/>
            <person name="Gachon C.M."/>
            <person name="Gaulin E."/>
            <person name="Govers F."/>
            <person name="Grenville-Briggs L."/>
            <person name="Horner N."/>
            <person name="Hostetler J."/>
            <person name="Jiang R.H."/>
            <person name="Johnson J."/>
            <person name="Krajaejun T."/>
            <person name="Lin H."/>
            <person name="Meijer H.J."/>
            <person name="Moore B."/>
            <person name="Morris P."/>
            <person name="Phuntmart V."/>
            <person name="Puiu D."/>
            <person name="Shetty J."/>
            <person name="Stajich J.E."/>
            <person name="Tripathy S."/>
            <person name="Wawra S."/>
            <person name="van West P."/>
            <person name="Whitty B.R."/>
            <person name="Coutinho P.M."/>
            <person name="Henrissat B."/>
            <person name="Martin F."/>
            <person name="Thomas P.D."/>
            <person name="Tyler B.M."/>
            <person name="De Vries R.P."/>
            <person name="Kamoun S."/>
            <person name="Yandell M."/>
            <person name="Tisserat N."/>
            <person name="Buell C.R."/>
        </authorList>
    </citation>
    <scope>NUCLEOTIDE SEQUENCE</scope>
    <source>
        <strain evidence="6">DAOM:BR144</strain>
    </source>
</reference>
<dbReference type="InterPro" id="IPR036291">
    <property type="entry name" value="NAD(P)-bd_dom_sf"/>
</dbReference>
<dbReference type="STRING" id="431595.K3XA40"/>
<dbReference type="EnsemblProtists" id="PYU1_T014089">
    <property type="protein sequence ID" value="PYU1_T014089"/>
    <property type="gene ID" value="PYU1_G014060"/>
</dbReference>
<dbReference type="Pfam" id="PF00742">
    <property type="entry name" value="Homoserine_dh"/>
    <property type="match status" value="1"/>
</dbReference>
<evidence type="ECO:0000256" key="1">
    <source>
        <dbReference type="ARBA" id="ARBA00013213"/>
    </source>
</evidence>
<keyword evidence="6" id="KW-1185">Reference proteome</keyword>
<dbReference type="PANTHER" id="PTHR43070">
    <property type="match status" value="1"/>
</dbReference>
<dbReference type="Proteomes" id="UP000019132">
    <property type="component" value="Unassembled WGS sequence"/>
</dbReference>
<feature type="domain" description="Homoserine dehydrogenase catalytic" evidence="4">
    <location>
        <begin position="107"/>
        <end position="323"/>
    </location>
</feature>
<dbReference type="UniPathway" id="UPA00050">
    <property type="reaction ID" value="UER00063"/>
</dbReference>
<dbReference type="InterPro" id="IPR001342">
    <property type="entry name" value="HDH_cat"/>
</dbReference>
<dbReference type="UniPathway" id="UPA00051">
    <property type="reaction ID" value="UER00465"/>
</dbReference>
<dbReference type="PANTHER" id="PTHR43070:SF5">
    <property type="entry name" value="HOMOSERINE DEHYDROGENASE"/>
    <property type="match status" value="1"/>
</dbReference>
<name>K3XA40_GLOUD</name>